<dbReference type="Gene3D" id="2.130.10.30">
    <property type="entry name" value="Regulator of chromosome condensation 1/beta-lactamase-inhibitor protein II"/>
    <property type="match status" value="1"/>
</dbReference>
<evidence type="ECO:0000259" key="5">
    <source>
        <dbReference type="PROSITE" id="PS50097"/>
    </source>
</evidence>
<evidence type="ECO:0000256" key="2">
    <source>
        <dbReference type="PROSITE-ProRule" id="PRU00023"/>
    </source>
</evidence>
<feature type="compositionally biased region" description="Basic residues" evidence="4">
    <location>
        <begin position="1053"/>
        <end position="1063"/>
    </location>
</feature>
<evidence type="ECO:0000256" key="4">
    <source>
        <dbReference type="SAM" id="MobiDB-lite"/>
    </source>
</evidence>
<feature type="repeat" description="RCC1" evidence="3">
    <location>
        <begin position="149"/>
        <end position="202"/>
    </location>
</feature>
<dbReference type="SMART" id="SM00225">
    <property type="entry name" value="BTB"/>
    <property type="match status" value="2"/>
</dbReference>
<dbReference type="InterPro" id="IPR011333">
    <property type="entry name" value="SKP1/BTB/POZ_sf"/>
</dbReference>
<dbReference type="InterPro" id="IPR036770">
    <property type="entry name" value="Ankyrin_rpt-contain_sf"/>
</dbReference>
<dbReference type="Pfam" id="PF00651">
    <property type="entry name" value="BTB"/>
    <property type="match status" value="2"/>
</dbReference>
<feature type="repeat" description="ANK" evidence="2">
    <location>
        <begin position="95"/>
        <end position="127"/>
    </location>
</feature>
<name>A0AA38I5B7_9CUCU</name>
<feature type="domain" description="BTB" evidence="5">
    <location>
        <begin position="562"/>
        <end position="624"/>
    </location>
</feature>
<dbReference type="Pfam" id="PF12796">
    <property type="entry name" value="Ank_2"/>
    <property type="match status" value="1"/>
</dbReference>
<feature type="domain" description="BTB" evidence="5">
    <location>
        <begin position="735"/>
        <end position="802"/>
    </location>
</feature>
<dbReference type="Gene3D" id="1.25.40.20">
    <property type="entry name" value="Ankyrin repeat-containing domain"/>
    <property type="match status" value="1"/>
</dbReference>
<dbReference type="Gene3D" id="3.30.710.10">
    <property type="entry name" value="Potassium Channel Kv1.1, Chain A"/>
    <property type="match status" value="2"/>
</dbReference>
<dbReference type="PROSITE" id="PS50297">
    <property type="entry name" value="ANK_REP_REGION"/>
    <property type="match status" value="2"/>
</dbReference>
<dbReference type="SUPFAM" id="SSF54695">
    <property type="entry name" value="POZ domain"/>
    <property type="match status" value="2"/>
</dbReference>
<sequence>MAARTNMGQDETASCTDRCRSTQHGDIITAAISRRSVSDNDLCSYLSYICTCCETVKDSVGRTALHVAASCGRIDLVRWLVQNRHSNINAKDDESGFTALHRSIFYGKIDVAVELIKLGANTSLLDANSLTMLDHAMMDGFVPESANSGELYVWGSNCNNSLGPQQSRSTPELLDVFHKKYPEELICKVGVEKFHSLIVTSAGRVYSCGHGQGGRLGLGTQQTVVIPEMVHFPDTSHGESVMCIDAAIARDHSIFLCSDGNLYSCGLNTHRVLGLSPPPQQVLVPTQLKHLSEEVKYVCASPYHSVAWGPKCLYTWGLNAGQIGHKMRTDDKYVTTPKAVRLLNFSETEIVALDSSDGAMSIYTKKGDIYVLHEYQCRKIASRQLNVIQVSIFGGKLNTSLSKELSAELNRELKVVALTNTGNLLLWQESDSQLCRCIYSLNRPVIVNQVRINNSGLLFVTRDGEAFQGFIKPRKKKTVTNNNEKSAFHKFLDREDCISVKLSKFPRIHRAVMITSDAKGHDYCVIQVPPYKRFDAPQIIESEMKENLTRLLQECHENDDLHDVVFQVDHRYFPAHRYIMASKSTYFEKLLIDGDSLVALDGYNPIIFEQFLTYVYSGDCDLLRCGECEDRFKNLCEKQKENDDSEVNVQVDGKLSAFEVYNSNKLKNQKQESKPSKIKNPVRMLHEMAKKVGCAELCAILSNYEMQKFVIRKKTKKEVNLKPLQFDKVALSEFCDVTIKCADGKEVKAHKCILAAQSDYFNNLFSTRWHGTETRTITLPCSRSIVEALLEYLYTDTLSYLNNKEQDHLFKLIILADQLFITRLKEQCEYLLFHCLTLKNCVQFLTFANLYNAQKLKYCCLKFIVSNIAPLLEVRLFDDIDEALLKELSDFYFEDKEKICCRVITPYSTAPLEEEIISVSSTYPVSLLEEVEKVVQKSSQKRRSRNHKTSVDSSQKSFKENVCDENIIQFPDSPPDVSCNIDQVVPSRLRAIKLAEEKIESEDYQPQFTKLVSKSSVDADILGTSFEEFPLLNSPPTSYPLRSPHKYETKHRMVKISQKQRKRLSSESATEVPTPESPKNPWKIVSEIGSPTSLETSMSDIISSEKKQKENLVKIKSKLLIYTQIEDKAIEDLCKFYNAENVDDEFITVERVNMGAVAAPVWVPGVKKLESQ</sequence>
<dbReference type="PANTHER" id="PTHR22872">
    <property type="entry name" value="BTK-BINDING PROTEIN-RELATED"/>
    <property type="match status" value="1"/>
</dbReference>
<accession>A0AA38I5B7</accession>
<organism evidence="6 7">
    <name type="scientific">Zophobas morio</name>
    <dbReference type="NCBI Taxonomy" id="2755281"/>
    <lineage>
        <taxon>Eukaryota</taxon>
        <taxon>Metazoa</taxon>
        <taxon>Ecdysozoa</taxon>
        <taxon>Arthropoda</taxon>
        <taxon>Hexapoda</taxon>
        <taxon>Insecta</taxon>
        <taxon>Pterygota</taxon>
        <taxon>Neoptera</taxon>
        <taxon>Endopterygota</taxon>
        <taxon>Coleoptera</taxon>
        <taxon>Polyphaga</taxon>
        <taxon>Cucujiformia</taxon>
        <taxon>Tenebrionidae</taxon>
        <taxon>Zophobas</taxon>
    </lineage>
</organism>
<dbReference type="PROSITE" id="PS50097">
    <property type="entry name" value="BTB"/>
    <property type="match status" value="2"/>
</dbReference>
<dbReference type="InterPro" id="IPR000408">
    <property type="entry name" value="Reg_chr_condens"/>
</dbReference>
<feature type="repeat" description="RCC1" evidence="3">
    <location>
        <begin position="260"/>
        <end position="311"/>
    </location>
</feature>
<dbReference type="InterPro" id="IPR051625">
    <property type="entry name" value="Signaling_Regulatory_Domain"/>
</dbReference>
<dbReference type="AlphaFoldDB" id="A0AA38I5B7"/>
<evidence type="ECO:0000256" key="3">
    <source>
        <dbReference type="PROSITE-ProRule" id="PRU00235"/>
    </source>
</evidence>
<dbReference type="Proteomes" id="UP001168821">
    <property type="component" value="Unassembled WGS sequence"/>
</dbReference>
<dbReference type="Pfam" id="PF00415">
    <property type="entry name" value="RCC1"/>
    <property type="match status" value="2"/>
</dbReference>
<dbReference type="EMBL" id="JALNTZ010000006">
    <property type="protein sequence ID" value="KAJ3649620.1"/>
    <property type="molecule type" value="Genomic_DNA"/>
</dbReference>
<keyword evidence="2" id="KW-0040">ANK repeat</keyword>
<protein>
    <recommendedName>
        <fullName evidence="5">BTB domain-containing protein</fullName>
    </recommendedName>
</protein>
<dbReference type="InterPro" id="IPR002110">
    <property type="entry name" value="Ankyrin_rpt"/>
</dbReference>
<evidence type="ECO:0000313" key="7">
    <source>
        <dbReference type="Proteomes" id="UP001168821"/>
    </source>
</evidence>
<dbReference type="PROSITE" id="PS50012">
    <property type="entry name" value="RCC1_3"/>
    <property type="match status" value="3"/>
</dbReference>
<keyword evidence="1" id="KW-0677">Repeat</keyword>
<feature type="region of interest" description="Disordered" evidence="4">
    <location>
        <begin position="938"/>
        <end position="957"/>
    </location>
</feature>
<feature type="region of interest" description="Disordered" evidence="4">
    <location>
        <begin position="1053"/>
        <end position="1086"/>
    </location>
</feature>
<dbReference type="PANTHER" id="PTHR22872:SF2">
    <property type="entry name" value="INHIBITOR OF BRUTON TYROSINE KINASE"/>
    <property type="match status" value="1"/>
</dbReference>
<feature type="compositionally biased region" description="Basic residues" evidence="4">
    <location>
        <begin position="939"/>
        <end position="948"/>
    </location>
</feature>
<dbReference type="SUPFAM" id="SSF50985">
    <property type="entry name" value="RCC1/BLIP-II"/>
    <property type="match status" value="1"/>
</dbReference>
<dbReference type="InterPro" id="IPR000210">
    <property type="entry name" value="BTB/POZ_dom"/>
</dbReference>
<evidence type="ECO:0000256" key="1">
    <source>
        <dbReference type="ARBA" id="ARBA00022737"/>
    </source>
</evidence>
<dbReference type="SUPFAM" id="SSF48403">
    <property type="entry name" value="Ankyrin repeat"/>
    <property type="match status" value="1"/>
</dbReference>
<dbReference type="PROSITE" id="PS50088">
    <property type="entry name" value="ANK_REPEAT"/>
    <property type="match status" value="2"/>
</dbReference>
<keyword evidence="7" id="KW-1185">Reference proteome</keyword>
<proteinExistence type="predicted"/>
<dbReference type="SMART" id="SM00248">
    <property type="entry name" value="ANK"/>
    <property type="match status" value="2"/>
</dbReference>
<evidence type="ECO:0000313" key="6">
    <source>
        <dbReference type="EMBL" id="KAJ3649620.1"/>
    </source>
</evidence>
<feature type="repeat" description="ANK" evidence="2">
    <location>
        <begin position="60"/>
        <end position="93"/>
    </location>
</feature>
<gene>
    <name evidence="6" type="ORF">Zmor_021351</name>
</gene>
<dbReference type="CDD" id="cd18500">
    <property type="entry name" value="BACK_IBtk"/>
    <property type="match status" value="1"/>
</dbReference>
<comment type="caution">
    <text evidence="6">The sequence shown here is derived from an EMBL/GenBank/DDBJ whole genome shotgun (WGS) entry which is preliminary data.</text>
</comment>
<reference evidence="6" key="1">
    <citation type="journal article" date="2023" name="G3 (Bethesda)">
        <title>Whole genome assemblies of Zophobas morio and Tenebrio molitor.</title>
        <authorList>
            <person name="Kaur S."/>
            <person name="Stinson S.A."/>
            <person name="diCenzo G.C."/>
        </authorList>
    </citation>
    <scope>NUCLEOTIDE SEQUENCE</scope>
    <source>
        <strain evidence="6">QUZm001</strain>
    </source>
</reference>
<feature type="repeat" description="RCC1" evidence="3">
    <location>
        <begin position="203"/>
        <end position="259"/>
    </location>
</feature>
<dbReference type="InterPro" id="IPR009091">
    <property type="entry name" value="RCC1/BLIP-II"/>
</dbReference>